<dbReference type="InParanoid" id="A0A0H2RP98"/>
<proteinExistence type="predicted"/>
<feature type="compositionally biased region" description="Polar residues" evidence="1">
    <location>
        <begin position="1"/>
        <end position="10"/>
    </location>
</feature>
<feature type="compositionally biased region" description="Polar residues" evidence="1">
    <location>
        <begin position="67"/>
        <end position="77"/>
    </location>
</feature>
<feature type="compositionally biased region" description="Low complexity" evidence="1">
    <location>
        <begin position="38"/>
        <end position="47"/>
    </location>
</feature>
<organism evidence="2 3">
    <name type="scientific">Schizopora paradoxa</name>
    <dbReference type="NCBI Taxonomy" id="27342"/>
    <lineage>
        <taxon>Eukaryota</taxon>
        <taxon>Fungi</taxon>
        <taxon>Dikarya</taxon>
        <taxon>Basidiomycota</taxon>
        <taxon>Agaricomycotina</taxon>
        <taxon>Agaricomycetes</taxon>
        <taxon>Hymenochaetales</taxon>
        <taxon>Schizoporaceae</taxon>
        <taxon>Schizopora</taxon>
    </lineage>
</organism>
<feature type="compositionally biased region" description="Basic and acidic residues" evidence="1">
    <location>
        <begin position="336"/>
        <end position="362"/>
    </location>
</feature>
<feature type="region of interest" description="Disordered" evidence="1">
    <location>
        <begin position="336"/>
        <end position="402"/>
    </location>
</feature>
<feature type="compositionally biased region" description="Low complexity" evidence="1">
    <location>
        <begin position="11"/>
        <end position="20"/>
    </location>
</feature>
<name>A0A0H2RP98_9AGAM</name>
<dbReference type="AlphaFoldDB" id="A0A0H2RP98"/>
<evidence type="ECO:0000313" key="3">
    <source>
        <dbReference type="Proteomes" id="UP000053477"/>
    </source>
</evidence>
<sequence length="402" mass="42986">MSYTDSKANLTTDATTKTTTGSKRWQPPPVHPDRASSTTKLGTTATTDFDAKGSETMKGEEHFDYGTANTKKNNDTALPTNVADKSAANQSNIKRPSTPSRRLFSAYARTMVGLNPLWLAAEAISSSRKPFSQFNRGRKELVDVIGELSGGRDVVVVVDEKIRALGRGFGKGKEGDADAEGEKGGAREIAERTAEVVRAAGENALLVVTSSLSSLQSSLSSSSSSSDRQTPSDGNGINLEPTLAALKEHISQAKDSVDTRAALLLLDRSLKHPVLVAGVREFAQTRGIPHADAVLRLASLGVSRLLRKFPETEAAATAVGEAAQRNEEVRIEEVTAEELERSASPAERAEAERVGRAGRDAGEGSANLKKARAQRVESLDEQPEVDPYEAMRKKTASECVVQ</sequence>
<feature type="region of interest" description="Disordered" evidence="1">
    <location>
        <begin position="218"/>
        <end position="239"/>
    </location>
</feature>
<dbReference type="Proteomes" id="UP000053477">
    <property type="component" value="Unassembled WGS sequence"/>
</dbReference>
<dbReference type="OrthoDB" id="3235947at2759"/>
<evidence type="ECO:0000313" key="2">
    <source>
        <dbReference type="EMBL" id="KLO13689.1"/>
    </source>
</evidence>
<evidence type="ECO:0000256" key="1">
    <source>
        <dbReference type="SAM" id="MobiDB-lite"/>
    </source>
</evidence>
<feature type="compositionally biased region" description="Basic and acidic residues" evidence="1">
    <location>
        <begin position="49"/>
        <end position="64"/>
    </location>
</feature>
<gene>
    <name evidence="2" type="ORF">SCHPADRAFT_889800</name>
</gene>
<feature type="region of interest" description="Disordered" evidence="1">
    <location>
        <begin position="1"/>
        <end position="77"/>
    </location>
</feature>
<accession>A0A0H2RP98</accession>
<keyword evidence="3" id="KW-1185">Reference proteome</keyword>
<dbReference type="EMBL" id="KQ085955">
    <property type="protein sequence ID" value="KLO13689.1"/>
    <property type="molecule type" value="Genomic_DNA"/>
</dbReference>
<protein>
    <submittedName>
        <fullName evidence="2">Uncharacterized protein</fullName>
    </submittedName>
</protein>
<reference evidence="2 3" key="1">
    <citation type="submission" date="2015-04" db="EMBL/GenBank/DDBJ databases">
        <title>Complete genome sequence of Schizopora paradoxa KUC8140, a cosmopolitan wood degrader in East Asia.</title>
        <authorList>
            <consortium name="DOE Joint Genome Institute"/>
            <person name="Min B."/>
            <person name="Park H."/>
            <person name="Jang Y."/>
            <person name="Kim J.-J."/>
            <person name="Kim K.H."/>
            <person name="Pangilinan J."/>
            <person name="Lipzen A."/>
            <person name="Riley R."/>
            <person name="Grigoriev I.V."/>
            <person name="Spatafora J.W."/>
            <person name="Choi I.-G."/>
        </authorList>
    </citation>
    <scope>NUCLEOTIDE SEQUENCE [LARGE SCALE GENOMIC DNA]</scope>
    <source>
        <strain evidence="2 3">KUC8140</strain>
    </source>
</reference>